<feature type="compositionally biased region" description="Polar residues" evidence="2">
    <location>
        <begin position="497"/>
        <end position="512"/>
    </location>
</feature>
<dbReference type="Pfam" id="PF05721">
    <property type="entry name" value="PhyH"/>
    <property type="match status" value="1"/>
</dbReference>
<dbReference type="SUPFAM" id="SSF51197">
    <property type="entry name" value="Clavaminate synthase-like"/>
    <property type="match status" value="1"/>
</dbReference>
<evidence type="ECO:0000313" key="3">
    <source>
        <dbReference type="EMBL" id="KYQ46811.1"/>
    </source>
</evidence>
<accession>A0A151WG60</accession>
<gene>
    <name evidence="3" type="ORF">ALC60_14165</name>
</gene>
<protein>
    <submittedName>
        <fullName evidence="3">Protein hairless</fullName>
    </submittedName>
</protein>
<name>A0A151WG60_9HYME</name>
<dbReference type="GO" id="GO:0016491">
    <property type="term" value="F:oxidoreductase activity"/>
    <property type="evidence" value="ECO:0007669"/>
    <property type="project" value="UniProtKB-ARBA"/>
</dbReference>
<feature type="region of interest" description="Disordered" evidence="2">
    <location>
        <begin position="347"/>
        <end position="378"/>
    </location>
</feature>
<evidence type="ECO:0000313" key="4">
    <source>
        <dbReference type="Proteomes" id="UP000075809"/>
    </source>
</evidence>
<evidence type="ECO:0000256" key="2">
    <source>
        <dbReference type="SAM" id="MobiDB-lite"/>
    </source>
</evidence>
<feature type="compositionally biased region" description="Low complexity" evidence="2">
    <location>
        <begin position="357"/>
        <end position="373"/>
    </location>
</feature>
<comment type="cofactor">
    <cofactor evidence="1">
        <name>Fe cation</name>
        <dbReference type="ChEBI" id="CHEBI:24875"/>
    </cofactor>
</comment>
<feature type="region of interest" description="Disordered" evidence="2">
    <location>
        <begin position="269"/>
        <end position="306"/>
    </location>
</feature>
<dbReference type="GO" id="GO:0046872">
    <property type="term" value="F:metal ion binding"/>
    <property type="evidence" value="ECO:0007669"/>
    <property type="project" value="UniProtKB-ARBA"/>
</dbReference>
<dbReference type="AlphaFoldDB" id="A0A151WG60"/>
<dbReference type="STRING" id="64791.A0A151WG60"/>
<dbReference type="Proteomes" id="UP000075809">
    <property type="component" value="Unassembled WGS sequence"/>
</dbReference>
<dbReference type="EMBL" id="KQ983189">
    <property type="protein sequence ID" value="KYQ46811.1"/>
    <property type="molecule type" value="Genomic_DNA"/>
</dbReference>
<feature type="region of interest" description="Disordered" evidence="2">
    <location>
        <begin position="485"/>
        <end position="512"/>
    </location>
</feature>
<proteinExistence type="predicted"/>
<evidence type="ECO:0000256" key="1">
    <source>
        <dbReference type="ARBA" id="ARBA00001962"/>
    </source>
</evidence>
<dbReference type="Gene3D" id="2.60.120.620">
    <property type="entry name" value="q2cbj1_9rhob like domain"/>
    <property type="match status" value="1"/>
</dbReference>
<organism evidence="3 4">
    <name type="scientific">Mycetomoellerius zeteki</name>
    <dbReference type="NCBI Taxonomy" id="64791"/>
    <lineage>
        <taxon>Eukaryota</taxon>
        <taxon>Metazoa</taxon>
        <taxon>Ecdysozoa</taxon>
        <taxon>Arthropoda</taxon>
        <taxon>Hexapoda</taxon>
        <taxon>Insecta</taxon>
        <taxon>Pterygota</taxon>
        <taxon>Neoptera</taxon>
        <taxon>Endopterygota</taxon>
        <taxon>Hymenoptera</taxon>
        <taxon>Apocrita</taxon>
        <taxon>Aculeata</taxon>
        <taxon>Formicoidea</taxon>
        <taxon>Formicidae</taxon>
        <taxon>Myrmicinae</taxon>
        <taxon>Mycetomoellerius</taxon>
    </lineage>
</organism>
<reference evidence="3 4" key="1">
    <citation type="submission" date="2015-09" db="EMBL/GenBank/DDBJ databases">
        <title>Trachymyrmex zeteki WGS genome.</title>
        <authorList>
            <person name="Nygaard S."/>
            <person name="Hu H."/>
            <person name="Boomsma J."/>
            <person name="Zhang G."/>
        </authorList>
    </citation>
    <scope>NUCLEOTIDE SEQUENCE [LARGE SCALE GENOMIC DNA]</scope>
    <source>
        <strain evidence="3">Tzet28-1</strain>
        <tissue evidence="3">Whole body</tissue>
    </source>
</reference>
<feature type="region of interest" description="Disordered" evidence="2">
    <location>
        <begin position="624"/>
        <end position="643"/>
    </location>
</feature>
<dbReference type="PANTHER" id="PTHR20883">
    <property type="entry name" value="PHYTANOYL-COA DIOXYGENASE DOMAIN CONTAINING 1"/>
    <property type="match status" value="1"/>
</dbReference>
<dbReference type="PANTHER" id="PTHR20883:SF48">
    <property type="entry name" value="ECTOINE DIOXYGENASE"/>
    <property type="match status" value="1"/>
</dbReference>
<sequence length="643" mass="73015">MVALKFLTPEQKQFWEDNGFIKLSNVFSTKEINEISDTYDELFERKYRENLSGLESRWAGEDMKKLAGSIAEDYTVKSIHNLQMHSEVFTRTITHPKLLDALEDVMGTEDIILHHTKAHVKPPEKGSPYLMHQDYPYFPHKKHTMLAVFLHLDDTTPENGGLAVYPGSHKLGPLKDFKVTDERGDPIHYVDPKEYPLSKAIPISAKKGEIVFFSYLLLHGSYLNLSDRSRRMFLIQVRAADDEPTLDVHNSPCQGLMLRGHVRGTTEMCSRDPPTLHPTLAKANGKNSSPQPAHHTEAQRIDSNLLPTPGGRLKFFKDGKFILELSHRRDGEKTTWFPVPKKTFWPPASTIPNRQESSTSLSVSDDNSSVQSSPWQRDHCWKQTHPRRRITTEFNFYYRRNPKTRLCAHLRLITRKRRRPLDSTTVISIPESTANSTRLSRKLNGTSSSGKVLSLIIDKLARLLDPNVVSPRKRILRELERVSLEDQASKRRATPQPVCTTSAPPTPSSKQVSSYSITSILGEDKPSPEPGFLRTLLKPDDRQPVKYSSTNAYPRVRIDPYIGSSNTSVHHPLYGIPMLPPGPYRAAPLWMAPHYPSPVHYPPPMQLYASPHSHPLSPHYKDYREQTLTPPSDMPLNLSKHAG</sequence>
<dbReference type="InterPro" id="IPR008775">
    <property type="entry name" value="Phytyl_CoA_dOase-like"/>
</dbReference>
<keyword evidence="4" id="KW-1185">Reference proteome</keyword>